<dbReference type="InterPro" id="IPR036249">
    <property type="entry name" value="Thioredoxin-like_sf"/>
</dbReference>
<dbReference type="Proteomes" id="UP000199634">
    <property type="component" value="Unassembled WGS sequence"/>
</dbReference>
<feature type="chain" id="PRO_5011662588" evidence="1">
    <location>
        <begin position="21"/>
        <end position="277"/>
    </location>
</feature>
<feature type="signal peptide" evidence="1">
    <location>
        <begin position="1"/>
        <end position="20"/>
    </location>
</feature>
<organism evidence="2 3">
    <name type="scientific">Paenimyroides marinum</name>
    <dbReference type="NCBI Taxonomy" id="1159016"/>
    <lineage>
        <taxon>Bacteria</taxon>
        <taxon>Pseudomonadati</taxon>
        <taxon>Bacteroidota</taxon>
        <taxon>Flavobacteriia</taxon>
        <taxon>Flavobacteriales</taxon>
        <taxon>Flavobacteriaceae</taxon>
        <taxon>Paenimyroides</taxon>
    </lineage>
</organism>
<dbReference type="AlphaFoldDB" id="A0A1H6M181"/>
<dbReference type="RefSeq" id="WP_091101028.1">
    <property type="nucleotide sequence ID" value="NZ_FNXE01000037.1"/>
</dbReference>
<dbReference type="OrthoDB" id="1081990at2"/>
<dbReference type="EMBL" id="FNXE01000037">
    <property type="protein sequence ID" value="SEH94909.1"/>
    <property type="molecule type" value="Genomic_DNA"/>
</dbReference>
<proteinExistence type="predicted"/>
<dbReference type="Pfam" id="PF11551">
    <property type="entry name" value="Omp28"/>
    <property type="match status" value="1"/>
</dbReference>
<dbReference type="SUPFAM" id="SSF52833">
    <property type="entry name" value="Thioredoxin-like"/>
    <property type="match status" value="1"/>
</dbReference>
<dbReference type="PROSITE" id="PS51257">
    <property type="entry name" value="PROKAR_LIPOPROTEIN"/>
    <property type="match status" value="1"/>
</dbReference>
<evidence type="ECO:0000256" key="1">
    <source>
        <dbReference type="SAM" id="SignalP"/>
    </source>
</evidence>
<sequence>MKKILLFSTVALSSMFFACSSDDSSTPTEDNSQPKKRVVVAVLDNEGNVLNAQSADANTTKDYVIAGSGFQHRVLIEDFTGAWCGWCPRVTQSIEDLEKTDNDKIIGIGLHNGDKFAFTPHENNLYTAIANKIGVDISKGRSFPFAVLNRAEQWEAATSNTMKTNQALALAKNNSEIGIKISSELGDTSGKINVSLKFNASYSDLKYVVYVVEDNLILAQENYTSNFGGKGKKKEFVHNGVVKAVNDVNGVTVTNSTSGSEFSSGDISVTYKKFENK</sequence>
<accession>A0A1H6M181</accession>
<name>A0A1H6M181_9FLAO</name>
<keyword evidence="1" id="KW-0732">Signal</keyword>
<reference evidence="2 3" key="1">
    <citation type="submission" date="2016-10" db="EMBL/GenBank/DDBJ databases">
        <authorList>
            <person name="de Groot N.N."/>
        </authorList>
    </citation>
    <scope>NUCLEOTIDE SEQUENCE [LARGE SCALE GENOMIC DNA]</scope>
    <source>
        <strain evidence="2 3">CGMCC 1.10825</strain>
    </source>
</reference>
<keyword evidence="3" id="KW-1185">Reference proteome</keyword>
<dbReference type="STRING" id="1159016.SAMN02927937_02326"/>
<evidence type="ECO:0000313" key="3">
    <source>
        <dbReference type="Proteomes" id="UP000199634"/>
    </source>
</evidence>
<evidence type="ECO:0000313" key="2">
    <source>
        <dbReference type="EMBL" id="SEH94909.1"/>
    </source>
</evidence>
<dbReference type="InterPro" id="IPR013783">
    <property type="entry name" value="Ig-like_fold"/>
</dbReference>
<dbReference type="InterPro" id="IPR021615">
    <property type="entry name" value="Omp28"/>
</dbReference>
<protein>
    <submittedName>
        <fullName evidence="2">Outer membrane protein Omp28</fullName>
    </submittedName>
</protein>
<dbReference type="Gene3D" id="2.60.40.10">
    <property type="entry name" value="Immunoglobulins"/>
    <property type="match status" value="1"/>
</dbReference>
<gene>
    <name evidence="2" type="ORF">SAMN02927937_02326</name>
</gene>